<keyword evidence="3" id="KW-1185">Reference proteome</keyword>
<evidence type="ECO:0000313" key="3">
    <source>
        <dbReference type="Proteomes" id="UP001320170"/>
    </source>
</evidence>
<accession>A0ABS8X074</accession>
<evidence type="ECO:0000313" key="2">
    <source>
        <dbReference type="EMBL" id="MCE3532128.1"/>
    </source>
</evidence>
<protein>
    <submittedName>
        <fullName evidence="2">Uncharacterized protein</fullName>
    </submittedName>
</protein>
<reference evidence="2 3" key="1">
    <citation type="journal article" date="2024" name="Pathogens">
        <title>Characterization of a Novel Species of Legionella Isolated from a Healthcare Facility: Legionella resiliens sp. nov.</title>
        <authorList>
            <person name="Cristino S."/>
            <person name="Pascale M.R."/>
            <person name="Marino F."/>
            <person name="Derelitto C."/>
            <person name="Salaris S."/>
            <person name="Orsini M."/>
            <person name="Squarzoni S."/>
            <person name="Grottola A."/>
            <person name="Girolamini L."/>
        </authorList>
    </citation>
    <scope>NUCLEOTIDE SEQUENCE [LARGE SCALE GENOMIC DNA]</scope>
    <source>
        <strain evidence="2 3">8cVS16</strain>
    </source>
</reference>
<dbReference type="EMBL" id="JAJTND010000004">
    <property type="protein sequence ID" value="MCE3532128.1"/>
    <property type="molecule type" value="Genomic_DNA"/>
</dbReference>
<dbReference type="RefSeq" id="WP_232890682.1">
    <property type="nucleotide sequence ID" value="NZ_JAJSPM010000005.1"/>
</dbReference>
<name>A0ABS8X074_9GAMM</name>
<comment type="caution">
    <text evidence="2">The sequence shown here is derived from an EMBL/GenBank/DDBJ whole genome shotgun (WGS) entry which is preliminary data.</text>
</comment>
<proteinExistence type="predicted"/>
<organism evidence="2 3">
    <name type="scientific">Legionella resiliens</name>
    <dbReference type="NCBI Taxonomy" id="2905958"/>
    <lineage>
        <taxon>Bacteria</taxon>
        <taxon>Pseudomonadati</taxon>
        <taxon>Pseudomonadota</taxon>
        <taxon>Gammaproteobacteria</taxon>
        <taxon>Legionellales</taxon>
        <taxon>Legionellaceae</taxon>
        <taxon>Legionella</taxon>
    </lineage>
</organism>
<gene>
    <name evidence="2" type="ORF">LXO92_07040</name>
</gene>
<keyword evidence="1" id="KW-0175">Coiled coil</keyword>
<dbReference type="Proteomes" id="UP001320170">
    <property type="component" value="Unassembled WGS sequence"/>
</dbReference>
<feature type="coiled-coil region" evidence="1">
    <location>
        <begin position="249"/>
        <end position="308"/>
    </location>
</feature>
<sequence length="685" mass="78894">MMGLLHISPDEHLKRVMGNPSDLILKQRELSEATYPLLVSYLEWLRRLNAIQNKNDVIRQNEQFFDEFIYLCEHNLLFFLTVSGRFDIIHELFKDKDLLAKEVALLEEIEEEHALTAAANLQNFVFIPRKKESSILESEPPKPLPLPTSEWEKSLYGITNMSLYEYYEEEMKRITYIHHIKQIKLIDTSYEEHIALMQKAVNLISQDENIGEETKQKAITLYNKLIAIKNEMEMEYPEGPLVDAGSSEIEVIEKQYQVKQEKLKVAQEVLESFFEEARHEVPQLQMIYEEHQEIVRNFEKESQAIQTEWKQEMETLSTHYENARVHALEDIDSSLSLIIDELKKCPVDELNEEQINTLDATLIQLQKYKEKLKTVEHYESTQILLSACNKDLDTIASIIKPVLSEEAKKRFDLNITLMKHLFVAPQDRTENWIPTSGNSLQETIDTEPEFSPKLNATTPLPAEQGNDVKSNTPTIEIVKIEQPQAEISKGEKLETVHLPEELGIDVKSSTPAIELAAIEPHQPEVSEGGKTDTIQLPEERNHVTDASKPAIEFTSTERHESEEPKKSEPIERYRFFMNSIRDASELIEFDPEKQRNYESALKKLSSVLSDLHEEVEPEISEKIKKIEILINDAKSMGFATVSPSHIQKICDACDLGIDYEPLSHVKDNLASMFHFKNSHQNSVGM</sequence>
<evidence type="ECO:0000256" key="1">
    <source>
        <dbReference type="SAM" id="Coils"/>
    </source>
</evidence>